<gene>
    <name evidence="3" type="ORF">RDV84_11010</name>
</gene>
<evidence type="ECO:0000256" key="1">
    <source>
        <dbReference type="SAM" id="SignalP"/>
    </source>
</evidence>
<sequence length="388" mass="41981">MNAFALRPWSLGLALYAACLGSAFAATPAAAAPPPPAAEAAFDDGPYIRYGDGELIARWVCAGKVLERRYPAARYPAARWPVRVPPRCGFERPILVRAPAQPPADAADAAAARIAALSDVHGQYDLLVRLLQAHGIVGRDLRWRYGRGHLVVVGDVFDRGPKVNQALWLLYSLEQQAREAGGGVHYLIGNHEAMALGGDLRYVNPGYQRSAAALGETYPQLYGPDSVLGQWLRTRPAIARVGGLLFVHGGISPDYLAGDGDIERGNALYRASLGTPKAVWQDDPRLSPLYNGKTSPIWYRGYFTDPALQREQVDAIAARLGVSRIVVGHTTHHHIASYFDGRVIGVDSGLKNGESGEILLVEDGRFSRGALDGGRLPLLPGERLRDED</sequence>
<name>A0ABY9PEI2_9GAMM</name>
<dbReference type="InterPro" id="IPR004843">
    <property type="entry name" value="Calcineurin-like_PHP"/>
</dbReference>
<organism evidence="3 4">
    <name type="scientific">Lysobacter yananisis</name>
    <dbReference type="NCBI Taxonomy" id="1003114"/>
    <lineage>
        <taxon>Bacteria</taxon>
        <taxon>Pseudomonadati</taxon>
        <taxon>Pseudomonadota</taxon>
        <taxon>Gammaproteobacteria</taxon>
        <taxon>Lysobacterales</taxon>
        <taxon>Lysobacteraceae</taxon>
        <taxon>Lysobacter</taxon>
    </lineage>
</organism>
<dbReference type="EMBL" id="CP133568">
    <property type="protein sequence ID" value="WMT05344.1"/>
    <property type="molecule type" value="Genomic_DNA"/>
</dbReference>
<accession>A0ABY9PEI2</accession>
<dbReference type="SUPFAM" id="SSF56300">
    <property type="entry name" value="Metallo-dependent phosphatases"/>
    <property type="match status" value="1"/>
</dbReference>
<evidence type="ECO:0000313" key="4">
    <source>
        <dbReference type="Proteomes" id="UP001229313"/>
    </source>
</evidence>
<dbReference type="Gene3D" id="3.60.21.10">
    <property type="match status" value="1"/>
</dbReference>
<feature type="chain" id="PRO_5046016372" evidence="1">
    <location>
        <begin position="26"/>
        <end position="388"/>
    </location>
</feature>
<dbReference type="Pfam" id="PF00149">
    <property type="entry name" value="Metallophos"/>
    <property type="match status" value="1"/>
</dbReference>
<dbReference type="PANTHER" id="PTHR46546">
    <property type="entry name" value="SHEWANELLA-LIKE PROTEIN PHOSPHATASE 1"/>
    <property type="match status" value="1"/>
</dbReference>
<keyword evidence="4" id="KW-1185">Reference proteome</keyword>
<keyword evidence="1" id="KW-0732">Signal</keyword>
<evidence type="ECO:0000259" key="2">
    <source>
        <dbReference type="Pfam" id="PF00149"/>
    </source>
</evidence>
<feature type="signal peptide" evidence="1">
    <location>
        <begin position="1"/>
        <end position="25"/>
    </location>
</feature>
<proteinExistence type="predicted"/>
<dbReference type="RefSeq" id="WP_309153440.1">
    <property type="nucleotide sequence ID" value="NZ_CP133568.1"/>
</dbReference>
<protein>
    <submittedName>
        <fullName evidence="3">Metallophosphoesterase</fullName>
    </submittedName>
</protein>
<dbReference type="InterPro" id="IPR029052">
    <property type="entry name" value="Metallo-depent_PP-like"/>
</dbReference>
<feature type="domain" description="Calcineurin-like phosphoesterase" evidence="2">
    <location>
        <begin position="113"/>
        <end position="330"/>
    </location>
</feature>
<dbReference type="PANTHER" id="PTHR46546:SF4">
    <property type="entry name" value="SHEWANELLA-LIKE PROTEIN PHOSPHATASE 1"/>
    <property type="match status" value="1"/>
</dbReference>
<reference evidence="3 4" key="1">
    <citation type="submission" date="2023-08" db="EMBL/GenBank/DDBJ databases">
        <title>The whole genome sequence of Lysobacter yananisis.</title>
        <authorList>
            <person name="Sun H."/>
        </authorList>
    </citation>
    <scope>NUCLEOTIDE SEQUENCE [LARGE SCALE GENOMIC DNA]</scope>
    <source>
        <strain evidence="3 4">SNNU513</strain>
    </source>
</reference>
<evidence type="ECO:0000313" key="3">
    <source>
        <dbReference type="EMBL" id="WMT05344.1"/>
    </source>
</evidence>
<dbReference type="Proteomes" id="UP001229313">
    <property type="component" value="Chromosome"/>
</dbReference>